<evidence type="ECO:0000256" key="6">
    <source>
        <dbReference type="ARBA" id="ARBA00023065"/>
    </source>
</evidence>
<dbReference type="InterPro" id="IPR031686">
    <property type="entry name" value="ATP-synth_a_Xtn"/>
</dbReference>
<evidence type="ECO:0000259" key="8">
    <source>
        <dbReference type="SMART" id="SM00382"/>
    </source>
</evidence>
<dbReference type="Gene3D" id="2.40.50.100">
    <property type="match status" value="1"/>
</dbReference>
<evidence type="ECO:0000256" key="3">
    <source>
        <dbReference type="ARBA" id="ARBA00022741"/>
    </source>
</evidence>
<keyword evidence="10" id="KW-1185">Reference proteome</keyword>
<dbReference type="Pfam" id="PF16886">
    <property type="entry name" value="ATP-synt_ab_Xtn"/>
    <property type="match status" value="1"/>
</dbReference>
<organism evidence="9 10">
    <name type="scientific">Streptomyces morookaense</name>
    <name type="common">Streptoverticillium morookaense</name>
    <dbReference type="NCBI Taxonomy" id="1970"/>
    <lineage>
        <taxon>Bacteria</taxon>
        <taxon>Bacillati</taxon>
        <taxon>Actinomycetota</taxon>
        <taxon>Actinomycetes</taxon>
        <taxon>Kitasatosporales</taxon>
        <taxon>Streptomycetaceae</taxon>
        <taxon>Streptomyces</taxon>
    </lineage>
</organism>
<evidence type="ECO:0000256" key="4">
    <source>
        <dbReference type="ARBA" id="ARBA00022840"/>
    </source>
</evidence>
<dbReference type="InterPro" id="IPR027417">
    <property type="entry name" value="P-loop_NTPase"/>
</dbReference>
<dbReference type="EMBL" id="JABBXF010000004">
    <property type="protein sequence ID" value="NVK76524.1"/>
    <property type="molecule type" value="Genomic_DNA"/>
</dbReference>
<keyword evidence="5" id="KW-1278">Translocase</keyword>
<evidence type="ECO:0000313" key="10">
    <source>
        <dbReference type="Proteomes" id="UP000587462"/>
    </source>
</evidence>
<accession>A0A7Y7B0F6</accession>
<dbReference type="Gene3D" id="3.40.50.300">
    <property type="entry name" value="P-loop containing nucleotide triphosphate hydrolases"/>
    <property type="match status" value="1"/>
</dbReference>
<evidence type="ECO:0000256" key="5">
    <source>
        <dbReference type="ARBA" id="ARBA00022967"/>
    </source>
</evidence>
<comment type="caution">
    <text evidence="9">The sequence shown here is derived from an EMBL/GenBank/DDBJ whole genome shotgun (WGS) entry which is preliminary data.</text>
</comment>
<dbReference type="Pfam" id="PF22919">
    <property type="entry name" value="ATP-synt_VA_C"/>
    <property type="match status" value="1"/>
</dbReference>
<evidence type="ECO:0000313" key="9">
    <source>
        <dbReference type="EMBL" id="NVK76524.1"/>
    </source>
</evidence>
<comment type="similarity">
    <text evidence="1">Belongs to the ATPase alpha/beta chains family.</text>
</comment>
<dbReference type="SMART" id="SM00382">
    <property type="entry name" value="AAA"/>
    <property type="match status" value="1"/>
</dbReference>
<reference evidence="9 10" key="1">
    <citation type="submission" date="2020-04" db="EMBL/GenBank/DDBJ databases">
        <title>Draft Genome Sequence of Streptomyces morookaense DSM 40503, an 8-azaguanine-producing strain.</title>
        <authorList>
            <person name="Qi J."/>
            <person name="Gao J.-M."/>
        </authorList>
    </citation>
    <scope>NUCLEOTIDE SEQUENCE [LARGE SCALE GENOMIC DNA]</scope>
    <source>
        <strain evidence="9 10">DSM 40503</strain>
    </source>
</reference>
<evidence type="ECO:0000256" key="2">
    <source>
        <dbReference type="ARBA" id="ARBA00022448"/>
    </source>
</evidence>
<proteinExistence type="inferred from homology"/>
<dbReference type="InterPro" id="IPR024034">
    <property type="entry name" value="ATPase_F1/V1_b/a_C"/>
</dbReference>
<gene>
    <name evidence="9" type="ORF">HG542_02490</name>
</gene>
<dbReference type="InterPro" id="IPR055190">
    <property type="entry name" value="ATP-synt_VA_C"/>
</dbReference>
<dbReference type="SUPFAM" id="SSF47917">
    <property type="entry name" value="C-terminal domain of alpha and beta subunits of F1 ATP synthase"/>
    <property type="match status" value="1"/>
</dbReference>
<keyword evidence="7" id="KW-0066">ATP synthesis</keyword>
<evidence type="ECO:0000256" key="7">
    <source>
        <dbReference type="ARBA" id="ARBA00023310"/>
    </source>
</evidence>
<keyword evidence="4" id="KW-0067">ATP-binding</keyword>
<dbReference type="GO" id="GO:0046961">
    <property type="term" value="F:proton-transporting ATPase activity, rotational mechanism"/>
    <property type="evidence" value="ECO:0007669"/>
    <property type="project" value="InterPro"/>
</dbReference>
<dbReference type="Gene3D" id="2.40.30.20">
    <property type="match status" value="1"/>
</dbReference>
<dbReference type="Pfam" id="PF00006">
    <property type="entry name" value="ATP-synt_ab"/>
    <property type="match status" value="1"/>
</dbReference>
<dbReference type="Gene3D" id="1.10.1140.10">
    <property type="entry name" value="Bovine Mitochondrial F1-atpase, Atp Synthase Beta Chain, Chain D, domain 3"/>
    <property type="match status" value="1"/>
</dbReference>
<dbReference type="GO" id="GO:0006754">
    <property type="term" value="P:ATP biosynthetic process"/>
    <property type="evidence" value="ECO:0007669"/>
    <property type="project" value="UniProtKB-KW"/>
</dbReference>
<dbReference type="Proteomes" id="UP000587462">
    <property type="component" value="Unassembled WGS sequence"/>
</dbReference>
<sequence>MTAAGPPESGPGPATIVRVAGPLVELTCSGGVAMHDLVRLGRAGLLGEVVAIGRDTATVQAYEYTGGLAPGHAALPRGRPLTALLGPHLLGGVFDGLLRPLSGAGDRLVPGLAPEPSRDDGLSFSPRMRAGDEAGEGAVLGEAGGPGPVPFRVLVPPGAGGTVTWIAPEGRCSTREPVARVGRTDVSLTTEWPVRTPRPVRERVPAREALHTGQRVIDLLFPVAKGGTVAVPGGFGTGKTVLLQQIAKWSDADVIVYVGCGERGNEMADLLTEFAGLEDPRTGGRLVDRTVTIANTSNMPMMARETSIHTGVTVAEYFRDMGLDVVVIADSTSRWAEALREFASRTGALPAEEGYPAELASAIAAFYERAGAVTTLGGTRGSVTVIGAVSPPGGDMTEPVTAHTERFVRCLWVLDRDLAYARHYPAVSWAGSFSRDADVLDAGRARPGDTAAPAPPPGRARVAALLAEADRLAGLVDLVGITALPARERISVLAGRLIREGLLQQSALSARDAFCTPEKTAALVDATLAVVDQCTRLVDAGVAVTAVEETDFTPLLRAREETGPGDAAGVADRRDAMLGRLRALR</sequence>
<dbReference type="CDD" id="cd18111">
    <property type="entry name" value="ATP-synt_V_A-type_alpha_C"/>
    <property type="match status" value="1"/>
</dbReference>
<evidence type="ECO:0000256" key="1">
    <source>
        <dbReference type="ARBA" id="ARBA00008936"/>
    </source>
</evidence>
<dbReference type="PANTHER" id="PTHR43607">
    <property type="entry name" value="V-TYPE PROTON ATPASE CATALYTIC SUBUNIT A"/>
    <property type="match status" value="1"/>
</dbReference>
<dbReference type="NCBIfam" id="NF003220">
    <property type="entry name" value="PRK04192.1"/>
    <property type="match status" value="1"/>
</dbReference>
<name>A0A7Y7B0F6_STRMO</name>
<dbReference type="InterPro" id="IPR004100">
    <property type="entry name" value="ATPase_F1/V1/A1_a/bsu_N"/>
</dbReference>
<keyword evidence="6" id="KW-0406">Ion transport</keyword>
<dbReference type="InterPro" id="IPR023366">
    <property type="entry name" value="ATP_synth_asu-like_sf"/>
</dbReference>
<dbReference type="PANTHER" id="PTHR43607:SF1">
    <property type="entry name" value="H(+)-TRANSPORTING TWO-SECTOR ATPASE"/>
    <property type="match status" value="1"/>
</dbReference>
<dbReference type="InterPro" id="IPR000194">
    <property type="entry name" value="ATPase_F1/V1/A1_a/bsu_nucl-bd"/>
</dbReference>
<dbReference type="InterPro" id="IPR022878">
    <property type="entry name" value="V-ATPase_asu"/>
</dbReference>
<dbReference type="CDD" id="cd01134">
    <property type="entry name" value="V_A-ATPase_A"/>
    <property type="match status" value="1"/>
</dbReference>
<keyword evidence="3" id="KW-0547">Nucleotide-binding</keyword>
<dbReference type="GO" id="GO:0005524">
    <property type="term" value="F:ATP binding"/>
    <property type="evidence" value="ECO:0007669"/>
    <property type="project" value="UniProtKB-KW"/>
</dbReference>
<feature type="domain" description="AAA+ ATPase" evidence="8">
    <location>
        <begin position="225"/>
        <end position="418"/>
    </location>
</feature>
<dbReference type="InterPro" id="IPR003593">
    <property type="entry name" value="AAA+_ATPase"/>
</dbReference>
<keyword evidence="2" id="KW-0813">Transport</keyword>
<dbReference type="SUPFAM" id="SSF52540">
    <property type="entry name" value="P-loop containing nucleoside triphosphate hydrolases"/>
    <property type="match status" value="1"/>
</dbReference>
<dbReference type="AlphaFoldDB" id="A0A7Y7B0F6"/>
<dbReference type="Pfam" id="PF02874">
    <property type="entry name" value="ATP-synt_ab_N"/>
    <property type="match status" value="1"/>
</dbReference>
<protein>
    <submittedName>
        <fullName evidence="9">V-type ATP synthase subunit A</fullName>
    </submittedName>
</protein>